<reference evidence="2 3" key="1">
    <citation type="journal article" date="2013" name="Int. J. Syst. Evol. Microbiol.">
        <title>Marinicauda pacifica gen. nov., sp. nov., a prosthecate alphaproteobacterium of the family Hyphomonadaceae isolated from deep seawater.</title>
        <authorList>
            <person name="Zhang X.Y."/>
            <person name="Li G.W."/>
            <person name="Wang C.S."/>
            <person name="Zhang Y.J."/>
            <person name="Xu X.W."/>
            <person name="Li H."/>
            <person name="Liu A."/>
            <person name="Liu C."/>
            <person name="Xie B.B."/>
            <person name="Qin Q.L."/>
            <person name="Xu Z."/>
            <person name="Chen X.L."/>
            <person name="Zhou B.C."/>
            <person name="Zhang Y.Z."/>
        </authorList>
    </citation>
    <scope>NUCLEOTIDE SEQUENCE [LARGE SCALE GENOMIC DNA]</scope>
    <source>
        <strain evidence="2 3">P-1 km-3</strain>
    </source>
</reference>
<sequence length="168" mass="18624">MKRILTIALAAIAVSCTSYGDMGLAGGVSDRQIGERMWDIRSNGSAFANLTQIEDYIYLRAAEIGRANGFSHFTPLSEASGYEEHLYTDNTETFSTTTDCYGRSCKTEGTVTGPSTSSYRTPHADARILFFTPAEYDDLPAEERVYMMSVDAIWNDLAPRYIPETREG</sequence>
<evidence type="ECO:0000313" key="2">
    <source>
        <dbReference type="EMBL" id="TGY93253.1"/>
    </source>
</evidence>
<organism evidence="2 3">
    <name type="scientific">Marinicauda pacifica</name>
    <dbReference type="NCBI Taxonomy" id="1133559"/>
    <lineage>
        <taxon>Bacteria</taxon>
        <taxon>Pseudomonadati</taxon>
        <taxon>Pseudomonadota</taxon>
        <taxon>Alphaproteobacteria</taxon>
        <taxon>Maricaulales</taxon>
        <taxon>Maricaulaceae</taxon>
        <taxon>Marinicauda</taxon>
    </lineage>
</organism>
<name>A0A4S2HBV2_9PROT</name>
<dbReference type="EMBL" id="SRXV01000002">
    <property type="protein sequence ID" value="TGY93253.1"/>
    <property type="molecule type" value="Genomic_DNA"/>
</dbReference>
<dbReference type="NCBIfam" id="NF047637">
    <property type="entry name" value="lipo_CC0125"/>
    <property type="match status" value="1"/>
</dbReference>
<gene>
    <name evidence="2" type="ORF">E5162_09360</name>
</gene>
<dbReference type="AlphaFoldDB" id="A0A4S2HBV2"/>
<dbReference type="Proteomes" id="UP000305451">
    <property type="component" value="Unassembled WGS sequence"/>
</dbReference>
<feature type="chain" id="PRO_5020865755" evidence="1">
    <location>
        <begin position="21"/>
        <end position="168"/>
    </location>
</feature>
<feature type="signal peptide" evidence="1">
    <location>
        <begin position="1"/>
        <end position="20"/>
    </location>
</feature>
<accession>A0A4S2HBV2</accession>
<dbReference type="PROSITE" id="PS51257">
    <property type="entry name" value="PROKAR_LIPOPROTEIN"/>
    <property type="match status" value="1"/>
</dbReference>
<evidence type="ECO:0000313" key="3">
    <source>
        <dbReference type="Proteomes" id="UP000305451"/>
    </source>
</evidence>
<comment type="caution">
    <text evidence="2">The sequence shown here is derived from an EMBL/GenBank/DDBJ whole genome shotgun (WGS) entry which is preliminary data.</text>
</comment>
<dbReference type="RefSeq" id="WP_135944972.1">
    <property type="nucleotide sequence ID" value="NZ_BMEI01000002.1"/>
</dbReference>
<proteinExistence type="predicted"/>
<keyword evidence="3" id="KW-1185">Reference proteome</keyword>
<evidence type="ECO:0000256" key="1">
    <source>
        <dbReference type="SAM" id="SignalP"/>
    </source>
</evidence>
<protein>
    <submittedName>
        <fullName evidence="2">Uncharacterized protein</fullName>
    </submittedName>
</protein>
<keyword evidence="1" id="KW-0732">Signal</keyword>